<keyword evidence="1" id="KW-0472">Membrane</keyword>
<sequence length="100" mass="10781">MPTTRSNSLAISETCAVCGEPILETDEIEEIEEVTPSPSWTYVAMFAVQEGCSLIVFIVTAFCSLTVYFVTESPISAVVYAVLVILFLRALVAATRLGAL</sequence>
<name>A0AAW0AH57_9AGAR</name>
<feature type="transmembrane region" description="Helical" evidence="1">
    <location>
        <begin position="77"/>
        <end position="99"/>
    </location>
</feature>
<keyword evidence="1" id="KW-1133">Transmembrane helix</keyword>
<organism evidence="2 3">
    <name type="scientific">Favolaschia claudopus</name>
    <dbReference type="NCBI Taxonomy" id="2862362"/>
    <lineage>
        <taxon>Eukaryota</taxon>
        <taxon>Fungi</taxon>
        <taxon>Dikarya</taxon>
        <taxon>Basidiomycota</taxon>
        <taxon>Agaricomycotina</taxon>
        <taxon>Agaricomycetes</taxon>
        <taxon>Agaricomycetidae</taxon>
        <taxon>Agaricales</taxon>
        <taxon>Marasmiineae</taxon>
        <taxon>Mycenaceae</taxon>
        <taxon>Favolaschia</taxon>
    </lineage>
</organism>
<keyword evidence="1" id="KW-0812">Transmembrane</keyword>
<evidence type="ECO:0000313" key="3">
    <source>
        <dbReference type="Proteomes" id="UP001362999"/>
    </source>
</evidence>
<dbReference type="EMBL" id="JAWWNJ010000067">
    <property type="protein sequence ID" value="KAK7008423.1"/>
    <property type="molecule type" value="Genomic_DNA"/>
</dbReference>
<evidence type="ECO:0000313" key="2">
    <source>
        <dbReference type="EMBL" id="KAK7008423.1"/>
    </source>
</evidence>
<comment type="caution">
    <text evidence="2">The sequence shown here is derived from an EMBL/GenBank/DDBJ whole genome shotgun (WGS) entry which is preliminary data.</text>
</comment>
<keyword evidence="3" id="KW-1185">Reference proteome</keyword>
<dbReference type="AlphaFoldDB" id="A0AAW0AH57"/>
<dbReference type="Proteomes" id="UP001362999">
    <property type="component" value="Unassembled WGS sequence"/>
</dbReference>
<evidence type="ECO:0000256" key="1">
    <source>
        <dbReference type="SAM" id="Phobius"/>
    </source>
</evidence>
<proteinExistence type="predicted"/>
<reference evidence="2 3" key="1">
    <citation type="journal article" date="2024" name="J Genomics">
        <title>Draft genome sequencing and assembly of Favolaschia claudopus CIRM-BRFM 2984 isolated from oak limbs.</title>
        <authorList>
            <person name="Navarro D."/>
            <person name="Drula E."/>
            <person name="Chaduli D."/>
            <person name="Cazenave R."/>
            <person name="Ahrendt S."/>
            <person name="Wang J."/>
            <person name="Lipzen A."/>
            <person name="Daum C."/>
            <person name="Barry K."/>
            <person name="Grigoriev I.V."/>
            <person name="Favel A."/>
            <person name="Rosso M.N."/>
            <person name="Martin F."/>
        </authorList>
    </citation>
    <scope>NUCLEOTIDE SEQUENCE [LARGE SCALE GENOMIC DNA]</scope>
    <source>
        <strain evidence="2 3">CIRM-BRFM 2984</strain>
    </source>
</reference>
<protein>
    <submittedName>
        <fullName evidence="2">Uncharacterized protein</fullName>
    </submittedName>
</protein>
<feature type="transmembrane region" description="Helical" evidence="1">
    <location>
        <begin position="52"/>
        <end position="71"/>
    </location>
</feature>
<gene>
    <name evidence="2" type="ORF">R3P38DRAFT_3210633</name>
</gene>
<accession>A0AAW0AH57</accession>